<dbReference type="AlphaFoldDB" id="A0A9W6RPC1"/>
<dbReference type="Gene3D" id="3.20.20.140">
    <property type="entry name" value="Metal-dependent hydrolases"/>
    <property type="match status" value="1"/>
</dbReference>
<dbReference type="RefSeq" id="WP_285630624.1">
    <property type="nucleotide sequence ID" value="NZ_BSTJ01000011.1"/>
</dbReference>
<dbReference type="InterPro" id="IPR032466">
    <property type="entry name" value="Metal_Hydrolase"/>
</dbReference>
<dbReference type="GO" id="GO:0006508">
    <property type="term" value="P:proteolysis"/>
    <property type="evidence" value="ECO:0007669"/>
    <property type="project" value="InterPro"/>
</dbReference>
<evidence type="ECO:0000313" key="1">
    <source>
        <dbReference type="EMBL" id="GLY79333.1"/>
    </source>
</evidence>
<dbReference type="GO" id="GO:0070573">
    <property type="term" value="F:metallodipeptidase activity"/>
    <property type="evidence" value="ECO:0007669"/>
    <property type="project" value="InterPro"/>
</dbReference>
<accession>A0A9W6RPC1</accession>
<dbReference type="Pfam" id="PF01244">
    <property type="entry name" value="Peptidase_M19"/>
    <property type="match status" value="1"/>
</dbReference>
<name>A0A9W6RPC1_9ACTN</name>
<dbReference type="InterPro" id="IPR008257">
    <property type="entry name" value="Pept_M19"/>
</dbReference>
<comment type="caution">
    <text evidence="1">The sequence shown here is derived from an EMBL/GenBank/DDBJ whole genome shotgun (WGS) entry which is preliminary data.</text>
</comment>
<dbReference type="PANTHER" id="PTHR10443:SF12">
    <property type="entry name" value="DIPEPTIDASE"/>
    <property type="match status" value="1"/>
</dbReference>
<proteinExistence type="predicted"/>
<dbReference type="PANTHER" id="PTHR10443">
    <property type="entry name" value="MICROSOMAL DIPEPTIDASE"/>
    <property type="match status" value="1"/>
</dbReference>
<reference evidence="1" key="1">
    <citation type="submission" date="2023-03" db="EMBL/GenBank/DDBJ databases">
        <title>Actinoallomurus iriomotensis NBRC 103681.</title>
        <authorList>
            <person name="Ichikawa N."/>
            <person name="Sato H."/>
            <person name="Tonouchi N."/>
        </authorList>
    </citation>
    <scope>NUCLEOTIDE SEQUENCE</scope>
    <source>
        <strain evidence="1">NBRC 103681</strain>
    </source>
</reference>
<sequence>MYIDGLECSVYDREVFQELRDGDLACVTNTVAFWEDAGETMDEIGRWRDLARENADLITIARTADDIEAAHASGRTAILLGTQNSSPIEDRIRYVELFHDMGLRVMQLTYNNQNAIGGSCYEPHDSGLTRFGREVVREMNRVGMVVDLSHVGERTGIDAIEASEAPVAVTHANARSLYEHARNKGDDLLRALAENGGVIGLATYRNISGPWAESRETWCDMVRRTVDIVGLDHVGIGTDLSRKSGDRELQWMRKGRWTRTTQYGAGSAGNPGKAKPVEFMTSTRDFPALAECLTTHAGFGDEETAKIMGGNWMRFYRHVFKG</sequence>
<dbReference type="Proteomes" id="UP001165135">
    <property type="component" value="Unassembled WGS sequence"/>
</dbReference>
<gene>
    <name evidence="1" type="ORF">Airi01_076000</name>
</gene>
<dbReference type="SUPFAM" id="SSF51556">
    <property type="entry name" value="Metallo-dependent hydrolases"/>
    <property type="match status" value="1"/>
</dbReference>
<protein>
    <submittedName>
        <fullName evidence="1">Membrane dipeptidase</fullName>
    </submittedName>
</protein>
<dbReference type="PROSITE" id="PS51365">
    <property type="entry name" value="RENAL_DIPEPTIDASE_2"/>
    <property type="match status" value="1"/>
</dbReference>
<organism evidence="1 2">
    <name type="scientific">Actinoallomurus iriomotensis</name>
    <dbReference type="NCBI Taxonomy" id="478107"/>
    <lineage>
        <taxon>Bacteria</taxon>
        <taxon>Bacillati</taxon>
        <taxon>Actinomycetota</taxon>
        <taxon>Actinomycetes</taxon>
        <taxon>Streptosporangiales</taxon>
        <taxon>Thermomonosporaceae</taxon>
        <taxon>Actinoallomurus</taxon>
    </lineage>
</organism>
<evidence type="ECO:0000313" key="2">
    <source>
        <dbReference type="Proteomes" id="UP001165135"/>
    </source>
</evidence>
<dbReference type="EMBL" id="BSTJ01000011">
    <property type="protein sequence ID" value="GLY79333.1"/>
    <property type="molecule type" value="Genomic_DNA"/>
</dbReference>